<dbReference type="AlphaFoldDB" id="A0A1F6V7C3"/>
<protein>
    <recommendedName>
        <fullName evidence="4">Metal-dependent hydrolase</fullName>
    </recommendedName>
</protein>
<name>A0A1F6V7C3_9BACT</name>
<comment type="caution">
    <text evidence="2">The sequence shown here is derived from an EMBL/GenBank/DDBJ whole genome shotgun (WGS) entry which is preliminary data.</text>
</comment>
<evidence type="ECO:0000313" key="3">
    <source>
        <dbReference type="Proteomes" id="UP000177370"/>
    </source>
</evidence>
<dbReference type="Proteomes" id="UP000177370">
    <property type="component" value="Unassembled WGS sequence"/>
</dbReference>
<accession>A0A1F6V7C3</accession>
<evidence type="ECO:0008006" key="4">
    <source>
        <dbReference type="Google" id="ProtNLM"/>
    </source>
</evidence>
<gene>
    <name evidence="2" type="ORF">A2647_01775</name>
</gene>
<dbReference type="GO" id="GO:0005737">
    <property type="term" value="C:cytoplasm"/>
    <property type="evidence" value="ECO:0007669"/>
    <property type="project" value="TreeGrafter"/>
</dbReference>
<evidence type="ECO:0000256" key="1">
    <source>
        <dbReference type="ARBA" id="ARBA00010105"/>
    </source>
</evidence>
<proteinExistence type="inferred from homology"/>
<dbReference type="PANTHER" id="PTHR11215:SF1">
    <property type="entry name" value="MYG1 EXONUCLEASE"/>
    <property type="match status" value="1"/>
</dbReference>
<organism evidence="2 3">
    <name type="scientific">Candidatus Nomurabacteria bacterium RIFCSPHIGHO2_01_FULL_40_24b</name>
    <dbReference type="NCBI Taxonomy" id="1801739"/>
    <lineage>
        <taxon>Bacteria</taxon>
        <taxon>Candidatus Nomuraibacteriota</taxon>
    </lineage>
</organism>
<dbReference type="Pfam" id="PF03690">
    <property type="entry name" value="MYG1_exonuc"/>
    <property type="match status" value="1"/>
</dbReference>
<sequence>MNKSTKTLVTHNGSFHADDIFACATLALLLEGKGEQFEIIRTRDEEIIKSGDYVFDVGGVHDEEKNRFDHHQKGGAGKRDNGIEYASFGLVWKKFGIGLCGDQKAVDLIDEKLVAPIDAFDNGLDLVENKFKISPYFIQHLFFSMRPTWKEENLTKDEMFLKCVTMAKEILAREIIQVKDSILAEKTIIYIYQNSENKKIIILDNKYPFQYALHDFPEPVFVIYPRKITQDWGVEAVRDDPKTFKNRKDFPKSWGGLKDEELQKITDVPDAIFCHRGLYMAVAKSKEGAIKLAQIAVES</sequence>
<reference evidence="2 3" key="1">
    <citation type="journal article" date="2016" name="Nat. Commun.">
        <title>Thousands of microbial genomes shed light on interconnected biogeochemical processes in an aquifer system.</title>
        <authorList>
            <person name="Anantharaman K."/>
            <person name="Brown C.T."/>
            <person name="Hug L.A."/>
            <person name="Sharon I."/>
            <person name="Castelle C.J."/>
            <person name="Probst A.J."/>
            <person name="Thomas B.C."/>
            <person name="Singh A."/>
            <person name="Wilkins M.J."/>
            <person name="Karaoz U."/>
            <person name="Brodie E.L."/>
            <person name="Williams K.H."/>
            <person name="Hubbard S.S."/>
            <person name="Banfield J.F."/>
        </authorList>
    </citation>
    <scope>NUCLEOTIDE SEQUENCE [LARGE SCALE GENOMIC DNA]</scope>
</reference>
<comment type="similarity">
    <text evidence="1">Belongs to the MYG1 family.</text>
</comment>
<dbReference type="InterPro" id="IPR003226">
    <property type="entry name" value="MYG1_exonuclease"/>
</dbReference>
<dbReference type="PANTHER" id="PTHR11215">
    <property type="entry name" value="METAL DEPENDENT HYDROLASE - RELATED"/>
    <property type="match status" value="1"/>
</dbReference>
<dbReference type="EMBL" id="MFTP01000016">
    <property type="protein sequence ID" value="OGI65610.1"/>
    <property type="molecule type" value="Genomic_DNA"/>
</dbReference>
<evidence type="ECO:0000313" key="2">
    <source>
        <dbReference type="EMBL" id="OGI65610.1"/>
    </source>
</evidence>